<organism evidence="2 3">
    <name type="scientific">Rhizobium leguminosarum bv. trifolii WSM597</name>
    <dbReference type="NCBI Taxonomy" id="754764"/>
    <lineage>
        <taxon>Bacteria</taxon>
        <taxon>Pseudomonadati</taxon>
        <taxon>Pseudomonadota</taxon>
        <taxon>Alphaproteobacteria</taxon>
        <taxon>Hyphomicrobiales</taxon>
        <taxon>Rhizobiaceae</taxon>
        <taxon>Rhizobium/Agrobacterium group</taxon>
        <taxon>Rhizobium</taxon>
    </lineage>
</organism>
<sequence length="75" mass="8128">MSSVLRQNPSPTPPHKGEGLNLPRRPTTKSLPRTLWSKEGRAVPPVSPSHLWGGVGEGFSYEVGEGSSPQTRRPI</sequence>
<accession>J0H1A4</accession>
<protein>
    <submittedName>
        <fullName evidence="2">Uncharacterized protein</fullName>
    </submittedName>
</protein>
<dbReference type="HOGENOM" id="CLU_2668517_0_0_5"/>
<evidence type="ECO:0000256" key="1">
    <source>
        <dbReference type="SAM" id="MobiDB-lite"/>
    </source>
</evidence>
<proteinExistence type="predicted"/>
<name>J0H1A4_RHILT</name>
<evidence type="ECO:0000313" key="2">
    <source>
        <dbReference type="EMBL" id="EJB03693.1"/>
    </source>
</evidence>
<dbReference type="Proteomes" id="UP000005092">
    <property type="component" value="Unassembled WGS sequence"/>
</dbReference>
<evidence type="ECO:0000313" key="3">
    <source>
        <dbReference type="Proteomes" id="UP000005092"/>
    </source>
</evidence>
<gene>
    <name evidence="2" type="ORF">Rleg9DRAFT_2530</name>
</gene>
<feature type="region of interest" description="Disordered" evidence="1">
    <location>
        <begin position="1"/>
        <end position="75"/>
    </location>
</feature>
<reference evidence="2 3" key="1">
    <citation type="submission" date="2012-02" db="EMBL/GenBank/DDBJ databases">
        <title>Improved High-Quality Draft Sequence of Rhizobium leguminosarum bv. trifolii WSM597.</title>
        <authorList>
            <consortium name="US DOE Joint Genome Institute"/>
            <person name="Lucas S."/>
            <person name="Han J."/>
            <person name="Lapidus A."/>
            <person name="Cheng J.-F."/>
            <person name="Goodwin L."/>
            <person name="Pitluck S."/>
            <person name="Peters L."/>
            <person name="Ovchinnikova G."/>
            <person name="Held B."/>
            <person name="Detter J.C."/>
            <person name="Han C."/>
            <person name="Tapia R."/>
            <person name="Land M."/>
            <person name="Hauser L."/>
            <person name="Kyrpides N."/>
            <person name="Ivanova N."/>
            <person name="Pagani I."/>
            <person name="Brau L."/>
            <person name="Yates R."/>
            <person name="O'Hara G."/>
            <person name="Rui T."/>
            <person name="Howieson J."/>
            <person name="Reeve W."/>
            <person name="Woyke T."/>
        </authorList>
    </citation>
    <scope>NUCLEOTIDE SEQUENCE [LARGE SCALE GENOMIC DNA]</scope>
    <source>
        <strain evidence="2 3">WSM597</strain>
    </source>
</reference>
<dbReference type="EMBL" id="JH719381">
    <property type="protein sequence ID" value="EJB03693.1"/>
    <property type="molecule type" value="Genomic_DNA"/>
</dbReference>
<dbReference type="AlphaFoldDB" id="J0H1A4"/>